<sequence>MALPGSRRGFTRWDEAGQALEALAETAQKYDDDGLDIFFINNPKEALNVKSASQVQTVFARVGPRGATHTGECLEQILKPRLVALEKARIDPDGTPRDRRTGEVIKRVNVIVITDGEATDSPKYTIVDAAKRLKDIPNLCLTQIGIQFVQIGSDATATQALRELDDDLAKAGDIRDIVDTTPYSKLHPVTADGLIKVLVGGINRRVDEQKNRYR</sequence>
<dbReference type="SUPFAM" id="SSF53300">
    <property type="entry name" value="vWA-like"/>
    <property type="match status" value="1"/>
</dbReference>
<dbReference type="PANTHER" id="PTHR34706:SF1">
    <property type="entry name" value="VWFA DOMAIN-CONTAINING PROTEIN"/>
    <property type="match status" value="1"/>
</dbReference>
<dbReference type="AlphaFoldDB" id="A0AAD7C2J7"/>
<proteinExistence type="predicted"/>
<reference evidence="1" key="1">
    <citation type="submission" date="2023-03" db="EMBL/GenBank/DDBJ databases">
        <title>Massive genome expansion in bonnet fungi (Mycena s.s.) driven by repeated elements and novel gene families across ecological guilds.</title>
        <authorList>
            <consortium name="Lawrence Berkeley National Laboratory"/>
            <person name="Harder C.B."/>
            <person name="Miyauchi S."/>
            <person name="Viragh M."/>
            <person name="Kuo A."/>
            <person name="Thoen E."/>
            <person name="Andreopoulos B."/>
            <person name="Lu D."/>
            <person name="Skrede I."/>
            <person name="Drula E."/>
            <person name="Henrissat B."/>
            <person name="Morin E."/>
            <person name="Kohler A."/>
            <person name="Barry K."/>
            <person name="LaButti K."/>
            <person name="Morin E."/>
            <person name="Salamov A."/>
            <person name="Lipzen A."/>
            <person name="Mereny Z."/>
            <person name="Hegedus B."/>
            <person name="Baldrian P."/>
            <person name="Stursova M."/>
            <person name="Weitz H."/>
            <person name="Taylor A."/>
            <person name="Grigoriev I.V."/>
            <person name="Nagy L.G."/>
            <person name="Martin F."/>
            <person name="Kauserud H."/>
        </authorList>
    </citation>
    <scope>NUCLEOTIDE SEQUENCE</scope>
    <source>
        <strain evidence="1">9284</strain>
    </source>
</reference>
<keyword evidence="2" id="KW-1185">Reference proteome</keyword>
<gene>
    <name evidence="1" type="ORF">FB45DRAFT_907781</name>
</gene>
<evidence type="ECO:0008006" key="3">
    <source>
        <dbReference type="Google" id="ProtNLM"/>
    </source>
</evidence>
<organism evidence="1 2">
    <name type="scientific">Roridomyces roridus</name>
    <dbReference type="NCBI Taxonomy" id="1738132"/>
    <lineage>
        <taxon>Eukaryota</taxon>
        <taxon>Fungi</taxon>
        <taxon>Dikarya</taxon>
        <taxon>Basidiomycota</taxon>
        <taxon>Agaricomycotina</taxon>
        <taxon>Agaricomycetes</taxon>
        <taxon>Agaricomycetidae</taxon>
        <taxon>Agaricales</taxon>
        <taxon>Marasmiineae</taxon>
        <taxon>Mycenaceae</taxon>
        <taxon>Roridomyces</taxon>
    </lineage>
</organism>
<protein>
    <recommendedName>
        <fullName evidence="3">VWFA domain-containing protein</fullName>
    </recommendedName>
</protein>
<dbReference type="EMBL" id="JARKIF010000006">
    <property type="protein sequence ID" value="KAJ7636936.1"/>
    <property type="molecule type" value="Genomic_DNA"/>
</dbReference>
<dbReference type="InterPro" id="IPR036465">
    <property type="entry name" value="vWFA_dom_sf"/>
</dbReference>
<name>A0AAD7C2J7_9AGAR</name>
<dbReference type="Proteomes" id="UP001221142">
    <property type="component" value="Unassembled WGS sequence"/>
</dbReference>
<dbReference type="Gene3D" id="3.40.50.410">
    <property type="entry name" value="von Willebrand factor, type A domain"/>
    <property type="match status" value="1"/>
</dbReference>
<evidence type="ECO:0000313" key="1">
    <source>
        <dbReference type="EMBL" id="KAJ7636936.1"/>
    </source>
</evidence>
<evidence type="ECO:0000313" key="2">
    <source>
        <dbReference type="Proteomes" id="UP001221142"/>
    </source>
</evidence>
<accession>A0AAD7C2J7</accession>
<comment type="caution">
    <text evidence="1">The sequence shown here is derived from an EMBL/GenBank/DDBJ whole genome shotgun (WGS) entry which is preliminary data.</text>
</comment>
<dbReference type="PANTHER" id="PTHR34706">
    <property type="entry name" value="SLR1338 PROTEIN"/>
    <property type="match status" value="1"/>
</dbReference>